<evidence type="ECO:0000313" key="3">
    <source>
        <dbReference type="EMBL" id="GGW59416.1"/>
    </source>
</evidence>
<gene>
    <name evidence="3" type="ORF">GCM10008111_14380</name>
</gene>
<dbReference type="Gene3D" id="3.40.50.2000">
    <property type="entry name" value="Glycogen Phosphorylase B"/>
    <property type="match status" value="2"/>
</dbReference>
<dbReference type="PANTHER" id="PTHR45947">
    <property type="entry name" value="SULFOQUINOVOSYL TRANSFERASE SQD2"/>
    <property type="match status" value="1"/>
</dbReference>
<evidence type="ECO:0008006" key="5">
    <source>
        <dbReference type="Google" id="ProtNLM"/>
    </source>
</evidence>
<feature type="domain" description="Glycosyl transferase family 1" evidence="1">
    <location>
        <begin position="172"/>
        <end position="314"/>
    </location>
</feature>
<name>A0ABQ2WJC5_9ALTE</name>
<dbReference type="EMBL" id="BMYR01000005">
    <property type="protein sequence ID" value="GGW59416.1"/>
    <property type="molecule type" value="Genomic_DNA"/>
</dbReference>
<comment type="caution">
    <text evidence="3">The sequence shown here is derived from an EMBL/GenBank/DDBJ whole genome shotgun (WGS) entry which is preliminary data.</text>
</comment>
<dbReference type="CDD" id="cd03801">
    <property type="entry name" value="GT4_PimA-like"/>
    <property type="match status" value="1"/>
</dbReference>
<organism evidence="3 4">
    <name type="scientific">Alishewanella tabrizica</name>
    <dbReference type="NCBI Taxonomy" id="671278"/>
    <lineage>
        <taxon>Bacteria</taxon>
        <taxon>Pseudomonadati</taxon>
        <taxon>Pseudomonadota</taxon>
        <taxon>Gammaproteobacteria</taxon>
        <taxon>Alteromonadales</taxon>
        <taxon>Alteromonadaceae</taxon>
        <taxon>Alishewanella</taxon>
    </lineage>
</organism>
<accession>A0ABQ2WJC5</accession>
<sequence length="354" mass="40428">MAKENPALLIVTNMGPKPSAPFQGQFVANQVTELQGQGQAADYHYMRWHGDSLLNRLLKYPVFFLDFFWRFVLRRQRYDIIHVHFFYPTIWLALLYRALRHRQVKIVVTCHGSDIYHYQPPSQLYQWCAKQVQAWVFTSESLRQQLFFAPAKQQILSAGIQGQFATCTPRAFSEKDVDILYVGTLDKNKGMDRLITMLPTLAPYRIVVAGTGPWLATLQEAAKQYPGLTLVGAQSTQALQEWYQRSRCFINLSRNESFGLVMAEAMACYTPVVATDTDGARAQVFSNVTGYRVASQQDESVLIAQFTQAIQQILALPVEDYQLMQQACRRQAEPVLLPKVATTLRQLYQDLFHG</sequence>
<proteinExistence type="predicted"/>
<dbReference type="Proteomes" id="UP000634667">
    <property type="component" value="Unassembled WGS sequence"/>
</dbReference>
<dbReference type="Pfam" id="PF13439">
    <property type="entry name" value="Glyco_transf_4"/>
    <property type="match status" value="1"/>
</dbReference>
<reference evidence="4" key="1">
    <citation type="journal article" date="2019" name="Int. J. Syst. Evol. Microbiol.">
        <title>The Global Catalogue of Microorganisms (GCM) 10K type strain sequencing project: providing services to taxonomists for standard genome sequencing and annotation.</title>
        <authorList>
            <consortium name="The Broad Institute Genomics Platform"/>
            <consortium name="The Broad Institute Genome Sequencing Center for Infectious Disease"/>
            <person name="Wu L."/>
            <person name="Ma J."/>
        </authorList>
    </citation>
    <scope>NUCLEOTIDE SEQUENCE [LARGE SCALE GENOMIC DNA]</scope>
    <source>
        <strain evidence="4">KCTC 23723</strain>
    </source>
</reference>
<dbReference type="Pfam" id="PF00534">
    <property type="entry name" value="Glycos_transf_1"/>
    <property type="match status" value="1"/>
</dbReference>
<dbReference type="InterPro" id="IPR050194">
    <property type="entry name" value="Glycosyltransferase_grp1"/>
</dbReference>
<evidence type="ECO:0000259" key="2">
    <source>
        <dbReference type="Pfam" id="PF13439"/>
    </source>
</evidence>
<keyword evidence="4" id="KW-1185">Reference proteome</keyword>
<evidence type="ECO:0000259" key="1">
    <source>
        <dbReference type="Pfam" id="PF00534"/>
    </source>
</evidence>
<dbReference type="InterPro" id="IPR028098">
    <property type="entry name" value="Glyco_trans_4-like_N"/>
</dbReference>
<protein>
    <recommendedName>
        <fullName evidence="5">Glycosyltransferase</fullName>
    </recommendedName>
</protein>
<dbReference type="PANTHER" id="PTHR45947:SF3">
    <property type="entry name" value="SULFOQUINOVOSYL TRANSFERASE SQD2"/>
    <property type="match status" value="1"/>
</dbReference>
<evidence type="ECO:0000313" key="4">
    <source>
        <dbReference type="Proteomes" id="UP000634667"/>
    </source>
</evidence>
<dbReference type="SUPFAM" id="SSF53756">
    <property type="entry name" value="UDP-Glycosyltransferase/glycogen phosphorylase"/>
    <property type="match status" value="1"/>
</dbReference>
<dbReference type="InterPro" id="IPR001296">
    <property type="entry name" value="Glyco_trans_1"/>
</dbReference>
<feature type="domain" description="Glycosyltransferase subfamily 4-like N-terminal" evidence="2">
    <location>
        <begin position="59"/>
        <end position="146"/>
    </location>
</feature>